<dbReference type="InterPro" id="IPR050282">
    <property type="entry name" value="Cycloisomerase_2"/>
</dbReference>
<proteinExistence type="inferred from homology"/>
<evidence type="ECO:0000256" key="1">
    <source>
        <dbReference type="ARBA" id="ARBA00005564"/>
    </source>
</evidence>
<dbReference type="PANTHER" id="PTHR30344:SF1">
    <property type="entry name" value="6-PHOSPHOGLUCONOLACTONASE"/>
    <property type="match status" value="1"/>
</dbReference>
<organism evidence="2 3">
    <name type="scientific">Tilletia horrida</name>
    <dbReference type="NCBI Taxonomy" id="155126"/>
    <lineage>
        <taxon>Eukaryota</taxon>
        <taxon>Fungi</taxon>
        <taxon>Dikarya</taxon>
        <taxon>Basidiomycota</taxon>
        <taxon>Ustilaginomycotina</taxon>
        <taxon>Exobasidiomycetes</taxon>
        <taxon>Tilletiales</taxon>
        <taxon>Tilletiaceae</taxon>
        <taxon>Tilletia</taxon>
    </lineage>
</organism>
<dbReference type="SUPFAM" id="SSF51004">
    <property type="entry name" value="C-terminal (heme d1) domain of cytochrome cd1-nitrite reductase"/>
    <property type="match status" value="1"/>
</dbReference>
<dbReference type="InterPro" id="IPR015943">
    <property type="entry name" value="WD40/YVTN_repeat-like_dom_sf"/>
</dbReference>
<dbReference type="Pfam" id="PF10282">
    <property type="entry name" value="Lactonase"/>
    <property type="match status" value="1"/>
</dbReference>
<dbReference type="Gene3D" id="2.130.10.10">
    <property type="entry name" value="YVTN repeat-like/Quinoprotein amine dehydrogenase"/>
    <property type="match status" value="1"/>
</dbReference>
<dbReference type="AlphaFoldDB" id="A0AAN6JXC1"/>
<keyword evidence="3" id="KW-1185">Reference proteome</keyword>
<dbReference type="GO" id="GO:0017057">
    <property type="term" value="F:6-phosphogluconolactonase activity"/>
    <property type="evidence" value="ECO:0007669"/>
    <property type="project" value="TreeGrafter"/>
</dbReference>
<comment type="similarity">
    <text evidence="1">Belongs to the cycloisomerase 2 family.</text>
</comment>
<evidence type="ECO:0000313" key="3">
    <source>
        <dbReference type="Proteomes" id="UP001176517"/>
    </source>
</evidence>
<evidence type="ECO:0008006" key="4">
    <source>
        <dbReference type="Google" id="ProtNLM"/>
    </source>
</evidence>
<evidence type="ECO:0000313" key="2">
    <source>
        <dbReference type="EMBL" id="KAK0549447.1"/>
    </source>
</evidence>
<accession>A0AAN6JXC1</accession>
<protein>
    <recommendedName>
        <fullName evidence="4">6-phosphogluconolactonase</fullName>
    </recommendedName>
</protein>
<gene>
    <name evidence="2" type="ORF">OC846_004054</name>
</gene>
<reference evidence="2" key="1">
    <citation type="journal article" date="2023" name="PhytoFront">
        <title>Draft Genome Resources of Seven Strains of Tilletia horrida, Causal Agent of Kernel Smut of Rice.</title>
        <authorList>
            <person name="Khanal S."/>
            <person name="Antony Babu S."/>
            <person name="Zhou X.G."/>
        </authorList>
    </citation>
    <scope>NUCLEOTIDE SEQUENCE</scope>
    <source>
        <strain evidence="2">TX6</strain>
    </source>
</reference>
<dbReference type="Proteomes" id="UP001176517">
    <property type="component" value="Unassembled WGS sequence"/>
</dbReference>
<dbReference type="InterPro" id="IPR011048">
    <property type="entry name" value="Haem_d1_sf"/>
</dbReference>
<sequence>MALPSPPSLQLYISGYGGAISHLQFNPASDTNKIVQLGSLTIPGSSPSWLHYRYSDSDPSQLIKIYATDEQTPGQVFALDVSASSGNLTLSQTANTGDGPVAITTTNSNTCLATADYSAGTLTVHSLEADTGAFTSLDPVSTFQFNGTGPVASRQDHSYPHEAITDPSGQWLYLPDLGADKIHVFAAGSQPCADIKQTIDVDVPAGSGPRHLAFYTSPSNQTFAYLTSELANTVTAFLQDASTGDLQAIAPPHVVLPPGATYSGYSGSAPTVAEVAVTADGRFVLVSARGSPDGIDHVAVYSRDEDTGALQWVDWYSTEGQTPRHFSLSQDSASSYVVVANQNSGSAIIFSRDSESGALTKETLITGLDQPNFAKFV</sequence>
<name>A0AAN6JXC1_9BASI</name>
<dbReference type="InterPro" id="IPR019405">
    <property type="entry name" value="Lactonase_7-beta_prop"/>
</dbReference>
<dbReference type="PANTHER" id="PTHR30344">
    <property type="entry name" value="6-PHOSPHOGLUCONOLACTONASE-RELATED"/>
    <property type="match status" value="1"/>
</dbReference>
<dbReference type="EMBL" id="JAPDMZ010000112">
    <property type="protein sequence ID" value="KAK0549447.1"/>
    <property type="molecule type" value="Genomic_DNA"/>
</dbReference>
<comment type="caution">
    <text evidence="2">The sequence shown here is derived from an EMBL/GenBank/DDBJ whole genome shotgun (WGS) entry which is preliminary data.</text>
</comment>